<protein>
    <recommendedName>
        <fullName evidence="8">7-cyano-7-deazaguanine synthase</fullName>
        <ecNumber evidence="8">6.3.4.20</ecNumber>
    </recommendedName>
</protein>
<keyword evidence="2 10" id="KW-0436">Ligase</keyword>
<proteinExistence type="inferred from homology"/>
<evidence type="ECO:0000256" key="4">
    <source>
        <dbReference type="ARBA" id="ARBA00022741"/>
    </source>
</evidence>
<dbReference type="GO" id="GO:0005524">
    <property type="term" value="F:ATP binding"/>
    <property type="evidence" value="ECO:0007669"/>
    <property type="project" value="UniProtKB-KW"/>
</dbReference>
<evidence type="ECO:0000256" key="8">
    <source>
        <dbReference type="ARBA" id="ARBA00039149"/>
    </source>
</evidence>
<evidence type="ECO:0000256" key="9">
    <source>
        <dbReference type="ARBA" id="ARBA00047890"/>
    </source>
</evidence>
<keyword evidence="11" id="KW-1185">Reference proteome</keyword>
<dbReference type="EMBL" id="CP016076">
    <property type="protein sequence ID" value="APU15252.1"/>
    <property type="molecule type" value="Genomic_DNA"/>
</dbReference>
<dbReference type="EC" id="6.3.4.20" evidence="8"/>
<keyword evidence="4" id="KW-0547">Nucleotide-binding</keyword>
<keyword evidence="3" id="KW-0479">Metal-binding</keyword>
<name>A0AAC9LCU2_9PSEU</name>
<dbReference type="AlphaFoldDB" id="A0AAC9LCU2"/>
<dbReference type="GO" id="GO:0046872">
    <property type="term" value="F:metal ion binding"/>
    <property type="evidence" value="ECO:0007669"/>
    <property type="project" value="UniProtKB-KW"/>
</dbReference>
<dbReference type="CDD" id="cd01995">
    <property type="entry name" value="QueC-like"/>
    <property type="match status" value="1"/>
</dbReference>
<dbReference type="PANTHER" id="PTHR42914">
    <property type="entry name" value="7-CYANO-7-DEAZAGUANINE SYNTHASE"/>
    <property type="match status" value="1"/>
</dbReference>
<dbReference type="Pfam" id="PF06508">
    <property type="entry name" value="QueC"/>
    <property type="match status" value="1"/>
</dbReference>
<dbReference type="PROSITE" id="PS51257">
    <property type="entry name" value="PROKAR_LIPOPROTEIN"/>
    <property type="match status" value="1"/>
</dbReference>
<keyword evidence="6" id="KW-0067">ATP-binding</keyword>
<comment type="pathway">
    <text evidence="1">Purine metabolism; 7-cyano-7-deazaguanine biosynthesis.</text>
</comment>
<sequence>MPAPHPKRHPPRHAVLVTSGGLNSTVLAHWLAACHSRVTMLSFDYGRPQRVELHHAAEIAELLAVEHHVVDLTSLATVLRGSASAGDAITVPDGHNTVMPNRTPIMLDIAIGLAVVKQADAVAYGAHSVSPTVSPDCRQVFVDFTDVARRNNKGFLADDFAVLAPFLHQSKVDIVRLGLSLGVPFDKTWSCHREGTVHCGTCATCVERVEAFVAADVADPTRYAVRQ</sequence>
<evidence type="ECO:0000256" key="1">
    <source>
        <dbReference type="ARBA" id="ARBA00005061"/>
    </source>
</evidence>
<reference evidence="11" key="1">
    <citation type="submission" date="2016-06" db="EMBL/GenBank/DDBJ databases">
        <title>Complete genome sequence of Actinoalloteichus fjordicus DSM 46855 (=ADI127-17), type strain of the new species Actinoalloteichus fjordicus.</title>
        <authorList>
            <person name="Ruckert C."/>
            <person name="Nouioui I."/>
            <person name="Willmese J."/>
            <person name="van Wezel G."/>
            <person name="Klenk H.-P."/>
            <person name="Kalinowski J."/>
            <person name="Zotchev S.B."/>
        </authorList>
    </citation>
    <scope>NUCLEOTIDE SEQUENCE [LARGE SCALE GENOMIC DNA]</scope>
    <source>
        <strain evidence="11">ADI127-7</strain>
    </source>
</reference>
<dbReference type="KEGG" id="acad:UA74_16020"/>
<evidence type="ECO:0000256" key="6">
    <source>
        <dbReference type="ARBA" id="ARBA00022840"/>
    </source>
</evidence>
<keyword evidence="5" id="KW-0862">Zinc</keyword>
<dbReference type="InterPro" id="IPR014729">
    <property type="entry name" value="Rossmann-like_a/b/a_fold"/>
</dbReference>
<evidence type="ECO:0000256" key="5">
    <source>
        <dbReference type="ARBA" id="ARBA00022833"/>
    </source>
</evidence>
<dbReference type="InterPro" id="IPR018317">
    <property type="entry name" value="QueC"/>
</dbReference>
<dbReference type="GO" id="GO:0016874">
    <property type="term" value="F:ligase activity"/>
    <property type="evidence" value="ECO:0007669"/>
    <property type="project" value="UniProtKB-KW"/>
</dbReference>
<organism evidence="10 11">
    <name type="scientific">Actinoalloteichus fjordicus</name>
    <dbReference type="NCBI Taxonomy" id="1612552"/>
    <lineage>
        <taxon>Bacteria</taxon>
        <taxon>Bacillati</taxon>
        <taxon>Actinomycetota</taxon>
        <taxon>Actinomycetes</taxon>
        <taxon>Pseudonocardiales</taxon>
        <taxon>Pseudonocardiaceae</taxon>
        <taxon>Actinoalloteichus</taxon>
    </lineage>
</organism>
<evidence type="ECO:0000313" key="11">
    <source>
        <dbReference type="Proteomes" id="UP000185511"/>
    </source>
</evidence>
<evidence type="ECO:0000256" key="7">
    <source>
        <dbReference type="ARBA" id="ARBA00037993"/>
    </source>
</evidence>
<evidence type="ECO:0000313" key="10">
    <source>
        <dbReference type="EMBL" id="APU15252.1"/>
    </source>
</evidence>
<dbReference type="SUPFAM" id="SSF52402">
    <property type="entry name" value="Adenine nucleotide alpha hydrolases-like"/>
    <property type="match status" value="1"/>
</dbReference>
<evidence type="ECO:0000256" key="3">
    <source>
        <dbReference type="ARBA" id="ARBA00022723"/>
    </source>
</evidence>
<dbReference type="PANTHER" id="PTHR42914:SF1">
    <property type="entry name" value="7-CYANO-7-DEAZAGUANINE SYNTHASE"/>
    <property type="match status" value="1"/>
</dbReference>
<dbReference type="Proteomes" id="UP000185511">
    <property type="component" value="Chromosome"/>
</dbReference>
<evidence type="ECO:0000256" key="2">
    <source>
        <dbReference type="ARBA" id="ARBA00022598"/>
    </source>
</evidence>
<dbReference type="Gene3D" id="3.40.50.620">
    <property type="entry name" value="HUPs"/>
    <property type="match status" value="1"/>
</dbReference>
<dbReference type="PIRSF" id="PIRSF006293">
    <property type="entry name" value="ExsB"/>
    <property type="match status" value="1"/>
</dbReference>
<comment type="catalytic activity">
    <reaction evidence="9">
        <text>7-carboxy-7-carbaguanine + NH4(+) + 2 ATP = 7-cyano-7-carbaguanine + 2 AMP + 2 diphosphate + 2 H(+)</text>
        <dbReference type="Rhea" id="RHEA:27982"/>
        <dbReference type="ChEBI" id="CHEBI:15378"/>
        <dbReference type="ChEBI" id="CHEBI:28938"/>
        <dbReference type="ChEBI" id="CHEBI:30616"/>
        <dbReference type="ChEBI" id="CHEBI:33019"/>
        <dbReference type="ChEBI" id="CHEBI:45075"/>
        <dbReference type="ChEBI" id="CHEBI:61036"/>
        <dbReference type="ChEBI" id="CHEBI:456215"/>
        <dbReference type="EC" id="6.3.4.20"/>
    </reaction>
</comment>
<gene>
    <name evidence="10" type="ORF">UA74_16020</name>
</gene>
<comment type="similarity">
    <text evidence="7">Belongs to the QueC family.</text>
</comment>
<accession>A0AAC9LCU2</accession>